<evidence type="ECO:0000259" key="1">
    <source>
        <dbReference type="Pfam" id="PF01609"/>
    </source>
</evidence>
<dbReference type="InterPro" id="IPR047654">
    <property type="entry name" value="IS1634_transpos"/>
</dbReference>
<sequence length="518" mass="60039">MFVRKKKNRSGTTSVIVAEKQGGRFRELTTIGVSSDESEVAELVRQGKEWIDKEQERRHPRLDLFGEERRACEDEMAVIEGVLSNISNILINGSDIILDRVFDKVGFNCIEDTIFRQLVKARLSYPASKAATVEYLKNHFDEDVDLSRIYRYLDKLGDIQHRLVQEISVRHTLELFGGNIGLLFYDVTTLYFEADKEDDLRKTGFSKEGRHKNPQVILGLLVSLDGYPLAYCIHEGNKYEGHTMLPVVQQFVNEYSLHDFIVVADSGLMTNDNITEMERLGYKYIVGARIKAESGEVKSWILEQPKVDRAMVEYDKGEGRRLLVGYTDDRAKKDAHNRDKGIRRLEKAYRTGRLTKENFNRRGYNKFLELRGDAAVAINYDKIREDAEWDGLKGYLTNTDIPTEAVYAAYHNLWNVERAFRIAKSKIEVRPMFHFTRRRIEAHVCICFVALKVYKELERLLKLSNINMSVDKVLAMAQTVTTVEIKLPLNRKVIRKTMILERHKRIAPLFKDDFWVTH</sequence>
<accession>A0A9D2A8T5</accession>
<dbReference type="SUPFAM" id="SSF53098">
    <property type="entry name" value="Ribonuclease H-like"/>
    <property type="match status" value="1"/>
</dbReference>
<dbReference type="GO" id="GO:0006313">
    <property type="term" value="P:DNA transposition"/>
    <property type="evidence" value="ECO:0007669"/>
    <property type="project" value="InterPro"/>
</dbReference>
<organism evidence="2 3">
    <name type="scientific">Candidatus Bacteroides merdipullorum</name>
    <dbReference type="NCBI Taxonomy" id="2838474"/>
    <lineage>
        <taxon>Bacteria</taxon>
        <taxon>Pseudomonadati</taxon>
        <taxon>Bacteroidota</taxon>
        <taxon>Bacteroidia</taxon>
        <taxon>Bacteroidales</taxon>
        <taxon>Bacteroidaceae</taxon>
        <taxon>Bacteroides</taxon>
    </lineage>
</organism>
<evidence type="ECO:0000313" key="2">
    <source>
        <dbReference type="EMBL" id="HIZ01740.1"/>
    </source>
</evidence>
<dbReference type="InterPro" id="IPR002559">
    <property type="entry name" value="Transposase_11"/>
</dbReference>
<evidence type="ECO:0000313" key="3">
    <source>
        <dbReference type="Proteomes" id="UP000824023"/>
    </source>
</evidence>
<gene>
    <name evidence="2" type="ORF">H9819_05720</name>
</gene>
<dbReference type="PANTHER" id="PTHR34614">
    <property type="match status" value="1"/>
</dbReference>
<feature type="domain" description="Transposase IS4-like" evidence="1">
    <location>
        <begin position="201"/>
        <end position="451"/>
    </location>
</feature>
<dbReference type="GO" id="GO:0004803">
    <property type="term" value="F:transposase activity"/>
    <property type="evidence" value="ECO:0007669"/>
    <property type="project" value="InterPro"/>
</dbReference>
<dbReference type="PANTHER" id="PTHR34614:SF2">
    <property type="entry name" value="TRANSPOSASE IS4-LIKE DOMAIN-CONTAINING PROTEIN"/>
    <property type="match status" value="1"/>
</dbReference>
<dbReference type="Proteomes" id="UP000824023">
    <property type="component" value="Unassembled WGS sequence"/>
</dbReference>
<name>A0A9D2A8T5_9BACE</name>
<dbReference type="EMBL" id="DXCK01000081">
    <property type="protein sequence ID" value="HIZ01740.1"/>
    <property type="molecule type" value="Genomic_DNA"/>
</dbReference>
<comment type="caution">
    <text evidence="2">The sequence shown here is derived from an EMBL/GenBank/DDBJ whole genome shotgun (WGS) entry which is preliminary data.</text>
</comment>
<dbReference type="GO" id="GO:0003677">
    <property type="term" value="F:DNA binding"/>
    <property type="evidence" value="ECO:0007669"/>
    <property type="project" value="InterPro"/>
</dbReference>
<reference evidence="2" key="2">
    <citation type="submission" date="2021-04" db="EMBL/GenBank/DDBJ databases">
        <authorList>
            <person name="Gilroy R."/>
        </authorList>
    </citation>
    <scope>NUCLEOTIDE SEQUENCE</scope>
    <source>
        <strain evidence="2">ChiHjej12B11-24981</strain>
    </source>
</reference>
<reference evidence="2" key="1">
    <citation type="journal article" date="2021" name="PeerJ">
        <title>Extensive microbial diversity within the chicken gut microbiome revealed by metagenomics and culture.</title>
        <authorList>
            <person name="Gilroy R."/>
            <person name="Ravi A."/>
            <person name="Getino M."/>
            <person name="Pursley I."/>
            <person name="Horton D.L."/>
            <person name="Alikhan N.F."/>
            <person name="Baker D."/>
            <person name="Gharbi K."/>
            <person name="Hall N."/>
            <person name="Watson M."/>
            <person name="Adriaenssens E.M."/>
            <person name="Foster-Nyarko E."/>
            <person name="Jarju S."/>
            <person name="Secka A."/>
            <person name="Antonio M."/>
            <person name="Oren A."/>
            <person name="Chaudhuri R.R."/>
            <person name="La Ragione R."/>
            <person name="Hildebrand F."/>
            <person name="Pallen M.J."/>
        </authorList>
    </citation>
    <scope>NUCLEOTIDE SEQUENCE</scope>
    <source>
        <strain evidence="2">ChiHjej12B11-24981</strain>
    </source>
</reference>
<dbReference type="Pfam" id="PF01609">
    <property type="entry name" value="DDE_Tnp_1"/>
    <property type="match status" value="1"/>
</dbReference>
<dbReference type="NCBIfam" id="NF033559">
    <property type="entry name" value="transpos_IS1634"/>
    <property type="match status" value="1"/>
</dbReference>
<protein>
    <submittedName>
        <fullName evidence="2">IS1634 family transposase</fullName>
    </submittedName>
</protein>
<dbReference type="AlphaFoldDB" id="A0A9D2A8T5"/>
<proteinExistence type="predicted"/>
<dbReference type="InterPro" id="IPR012337">
    <property type="entry name" value="RNaseH-like_sf"/>
</dbReference>